<comment type="caution">
    <text evidence="2">The sequence shown here is derived from an EMBL/GenBank/DDBJ whole genome shotgun (WGS) entry which is preliminary data.</text>
</comment>
<reference evidence="2 3" key="1">
    <citation type="journal article" date="2021" name="BMC Biol.">
        <title>Horizontally acquired antibacterial genes associated with adaptive radiation of ladybird beetles.</title>
        <authorList>
            <person name="Li H.S."/>
            <person name="Tang X.F."/>
            <person name="Huang Y.H."/>
            <person name="Xu Z.Y."/>
            <person name="Chen M.L."/>
            <person name="Du X.Y."/>
            <person name="Qiu B.Y."/>
            <person name="Chen P.T."/>
            <person name="Zhang W."/>
            <person name="Slipinski A."/>
            <person name="Escalona H.E."/>
            <person name="Waterhouse R.M."/>
            <person name="Zwick A."/>
            <person name="Pang H."/>
        </authorList>
    </citation>
    <scope>NUCLEOTIDE SEQUENCE [LARGE SCALE GENOMIC DNA]</scope>
    <source>
        <strain evidence="2">SYSU2018</strain>
    </source>
</reference>
<dbReference type="EMBL" id="JABFTP020000185">
    <property type="protein sequence ID" value="KAL3288258.1"/>
    <property type="molecule type" value="Genomic_DNA"/>
</dbReference>
<evidence type="ECO:0000256" key="1">
    <source>
        <dbReference type="SAM" id="MobiDB-lite"/>
    </source>
</evidence>
<feature type="region of interest" description="Disordered" evidence="1">
    <location>
        <begin position="1"/>
        <end position="37"/>
    </location>
</feature>
<organism evidence="2 3">
    <name type="scientific">Cryptolaemus montrouzieri</name>
    <dbReference type="NCBI Taxonomy" id="559131"/>
    <lineage>
        <taxon>Eukaryota</taxon>
        <taxon>Metazoa</taxon>
        <taxon>Ecdysozoa</taxon>
        <taxon>Arthropoda</taxon>
        <taxon>Hexapoda</taxon>
        <taxon>Insecta</taxon>
        <taxon>Pterygota</taxon>
        <taxon>Neoptera</taxon>
        <taxon>Endopterygota</taxon>
        <taxon>Coleoptera</taxon>
        <taxon>Polyphaga</taxon>
        <taxon>Cucujiformia</taxon>
        <taxon>Coccinelloidea</taxon>
        <taxon>Coccinellidae</taxon>
        <taxon>Scymninae</taxon>
        <taxon>Scymnini</taxon>
        <taxon>Cryptolaemus</taxon>
    </lineage>
</organism>
<evidence type="ECO:0000313" key="3">
    <source>
        <dbReference type="Proteomes" id="UP001516400"/>
    </source>
</evidence>
<accession>A0ABD2PB99</accession>
<sequence>MTTEETVSQKYRRKLKENPEHHATQLQREKARDSKRREVMRMNRETNVDLKILARIITKERMQDDISRPMPGIKDLKTVMSNTGTKVRIQKRTMIMSIREAFEMLKETHPEISIEETVFYNERPDHILPIDDMNLFLAVSKQATDFPKTHQELLEHMSCSVDNEDCMSSSCNTCKESNIWNITLDSNPCVKCEAWIFQNLYAITRIELKANNV</sequence>
<protein>
    <submittedName>
        <fullName evidence="2">Uncharacterized protein</fullName>
    </submittedName>
</protein>
<dbReference type="AlphaFoldDB" id="A0ABD2PB99"/>
<keyword evidence="3" id="KW-1185">Reference proteome</keyword>
<evidence type="ECO:0000313" key="2">
    <source>
        <dbReference type="EMBL" id="KAL3288258.1"/>
    </source>
</evidence>
<proteinExistence type="predicted"/>
<dbReference type="Proteomes" id="UP001516400">
    <property type="component" value="Unassembled WGS sequence"/>
</dbReference>
<feature type="compositionally biased region" description="Basic and acidic residues" evidence="1">
    <location>
        <begin position="16"/>
        <end position="37"/>
    </location>
</feature>
<gene>
    <name evidence="2" type="ORF">HHI36_002707</name>
</gene>
<name>A0ABD2PB99_9CUCU</name>